<dbReference type="Pfam" id="PF00563">
    <property type="entry name" value="EAL"/>
    <property type="match status" value="1"/>
</dbReference>
<protein>
    <submittedName>
        <fullName evidence="10">Phytochrome-like protein cph2</fullName>
    </submittedName>
</protein>
<dbReference type="Pfam" id="PF00990">
    <property type="entry name" value="GGDEF"/>
    <property type="match status" value="1"/>
</dbReference>
<dbReference type="GO" id="GO:0016020">
    <property type="term" value="C:membrane"/>
    <property type="evidence" value="ECO:0007669"/>
    <property type="project" value="UniProtKB-SubCell"/>
</dbReference>
<comment type="cofactor">
    <cofactor evidence="1">
        <name>Mg(2+)</name>
        <dbReference type="ChEBI" id="CHEBI:18420"/>
    </cofactor>
</comment>
<reference evidence="10 11" key="1">
    <citation type="submission" date="2016-06" db="EMBL/GenBank/DDBJ databases">
        <authorList>
            <person name="Kjaerup R.B."/>
            <person name="Dalgaard T.S."/>
            <person name="Juul-Madsen H.R."/>
        </authorList>
    </citation>
    <scope>NUCLEOTIDE SEQUENCE [LARGE SCALE GENOMIC DNA]</scope>
    <source>
        <strain evidence="10 11">CECT 8886</strain>
    </source>
</reference>
<sequence>MILPKIRFPFVTAICLCLFTLLSTASIYFVHSYNSYFNHEQKILLDSVTQDQKAILQRQFSLTFTSTQILAYNIQLNQGYMPYFNKYAKNIIDSISSISSLQLAPKGIIEKIYPPKGNEAAIGLNILQHPPYNELSDISIRHNKAILTSPVQLVQGGRAVIYRVPVSITNSKHQNYFWGFVSAVININELILNSRFGDLEQQGYQYKILYFKTPSHPIVVAHSSEPVGKLFSTKFLSLPSGQWELRISHSIPKNVLGEMQFRYTLALLIPALIALFFFYMLLQPSRLKLLVNEKTQELEKLAYQDPLTGLPNRRFLTDKLQRTIFKQKKKVQRSAFIYFDLDNFKRINDSVGHDIGDQVLVLVAERLLSLSHQKSHVIRLGGDEFCIYLSEIDSHHEVSQYAEQVLQIIQKPVTIYKHHFMMSTSLGIAMIPDDGQDLISIMQNSDMALYRAKQLGKNQYAFYTKNIKDNTMKDILEEDELHRALTKNEFELYYQPQFKLANGKIFSAEALIRWHHPERGLIGPDTFIPLAERTGLIIDIGYWVIETSIAFIAQRHKDRLSPICMHINLSALQLRDAKLVKQVTKLLDQYQVSPKEIGFEVTETALLSDVTLASNILQAFQNMGISIAIDDFGVGFSSLGQLKNLPVNILKIDKSFVDDLETNPNDKKIVEAIIAMAHKLSIHVVAEGIENETQWCLLENYSCEYGQGYVVSRPLPKAAFNTLVEKNKQAYRKSLEKDI</sequence>
<evidence type="ECO:0000259" key="8">
    <source>
        <dbReference type="PROSITE" id="PS50883"/>
    </source>
</evidence>
<evidence type="ECO:0000313" key="10">
    <source>
        <dbReference type="EMBL" id="SBS28419.1"/>
    </source>
</evidence>
<evidence type="ECO:0000256" key="1">
    <source>
        <dbReference type="ARBA" id="ARBA00001946"/>
    </source>
</evidence>
<dbReference type="InterPro" id="IPR006189">
    <property type="entry name" value="CHASE_dom"/>
</dbReference>
<dbReference type="SMART" id="SM00267">
    <property type="entry name" value="GGDEF"/>
    <property type="match status" value="1"/>
</dbReference>
<dbReference type="AlphaFoldDB" id="A0A1A8T908"/>
<dbReference type="InterPro" id="IPR001633">
    <property type="entry name" value="EAL_dom"/>
</dbReference>
<dbReference type="CDD" id="cd01948">
    <property type="entry name" value="EAL"/>
    <property type="match status" value="1"/>
</dbReference>
<dbReference type="Gene3D" id="3.30.70.270">
    <property type="match status" value="1"/>
</dbReference>
<feature type="transmembrane region" description="Helical" evidence="6">
    <location>
        <begin position="261"/>
        <end position="282"/>
    </location>
</feature>
<evidence type="ECO:0000256" key="5">
    <source>
        <dbReference type="ARBA" id="ARBA00023136"/>
    </source>
</evidence>
<feature type="domain" description="EAL" evidence="8">
    <location>
        <begin position="474"/>
        <end position="728"/>
    </location>
</feature>
<comment type="subcellular location">
    <subcellularLocation>
        <location evidence="2">Membrane</location>
    </subcellularLocation>
</comment>
<dbReference type="Pfam" id="PF03924">
    <property type="entry name" value="CHASE"/>
    <property type="match status" value="1"/>
</dbReference>
<accession>A0A1A8T908</accession>
<dbReference type="Gene3D" id="3.30.450.350">
    <property type="entry name" value="CHASE domain"/>
    <property type="match status" value="1"/>
</dbReference>
<keyword evidence="11" id="KW-1185">Reference proteome</keyword>
<dbReference type="NCBIfam" id="TIGR00254">
    <property type="entry name" value="GGDEF"/>
    <property type="match status" value="1"/>
</dbReference>
<feature type="domain" description="GGDEF" evidence="9">
    <location>
        <begin position="332"/>
        <end position="465"/>
    </location>
</feature>
<dbReference type="RefSeq" id="WP_067013659.1">
    <property type="nucleotide sequence ID" value="NZ_FLOB01000002.1"/>
</dbReference>
<evidence type="ECO:0000313" key="11">
    <source>
        <dbReference type="Proteomes" id="UP000092544"/>
    </source>
</evidence>
<evidence type="ECO:0000256" key="2">
    <source>
        <dbReference type="ARBA" id="ARBA00004370"/>
    </source>
</evidence>
<evidence type="ECO:0000256" key="3">
    <source>
        <dbReference type="ARBA" id="ARBA00022692"/>
    </source>
</evidence>
<dbReference type="InterPro" id="IPR035919">
    <property type="entry name" value="EAL_sf"/>
</dbReference>
<dbReference type="EMBL" id="FLOB01000002">
    <property type="protein sequence ID" value="SBS28419.1"/>
    <property type="molecule type" value="Genomic_DNA"/>
</dbReference>
<dbReference type="GO" id="GO:0007165">
    <property type="term" value="P:signal transduction"/>
    <property type="evidence" value="ECO:0007669"/>
    <property type="project" value="UniProtKB-ARBA"/>
</dbReference>
<name>A0A1A8T908_9GAMM</name>
<keyword evidence="3 6" id="KW-0812">Transmembrane</keyword>
<dbReference type="PROSITE" id="PS50887">
    <property type="entry name" value="GGDEF"/>
    <property type="match status" value="1"/>
</dbReference>
<dbReference type="InterPro" id="IPR000160">
    <property type="entry name" value="GGDEF_dom"/>
</dbReference>
<dbReference type="GO" id="GO:0071111">
    <property type="term" value="F:cyclic-guanylate-specific phosphodiesterase activity"/>
    <property type="evidence" value="ECO:0007669"/>
    <property type="project" value="InterPro"/>
</dbReference>
<evidence type="ECO:0000256" key="4">
    <source>
        <dbReference type="ARBA" id="ARBA00022989"/>
    </source>
</evidence>
<dbReference type="InterPro" id="IPR043128">
    <property type="entry name" value="Rev_trsase/Diguanyl_cyclase"/>
</dbReference>
<dbReference type="PANTHER" id="PTHR33121:SF70">
    <property type="entry name" value="SIGNALING PROTEIN YKOW"/>
    <property type="match status" value="1"/>
</dbReference>
<dbReference type="SMART" id="SM01079">
    <property type="entry name" value="CHASE"/>
    <property type="match status" value="1"/>
</dbReference>
<dbReference type="FunFam" id="3.30.70.270:FF:000001">
    <property type="entry name" value="Diguanylate cyclase domain protein"/>
    <property type="match status" value="1"/>
</dbReference>
<keyword evidence="4 6" id="KW-1133">Transmembrane helix</keyword>
<evidence type="ECO:0000256" key="6">
    <source>
        <dbReference type="SAM" id="Phobius"/>
    </source>
</evidence>
<evidence type="ECO:0000259" key="7">
    <source>
        <dbReference type="PROSITE" id="PS50839"/>
    </source>
</evidence>
<dbReference type="SMART" id="SM00052">
    <property type="entry name" value="EAL"/>
    <property type="match status" value="1"/>
</dbReference>
<proteinExistence type="predicted"/>
<dbReference type="STRING" id="1792290.MSP8886_01167"/>
<gene>
    <name evidence="10" type="primary">cph2_4</name>
    <name evidence="10" type="ORF">MSP8886_01167</name>
</gene>
<feature type="domain" description="CHASE" evidence="7">
    <location>
        <begin position="105"/>
        <end position="199"/>
    </location>
</feature>
<organism evidence="10 11">
    <name type="scientific">Marinomonas spartinae</name>
    <dbReference type="NCBI Taxonomy" id="1792290"/>
    <lineage>
        <taxon>Bacteria</taxon>
        <taxon>Pseudomonadati</taxon>
        <taxon>Pseudomonadota</taxon>
        <taxon>Gammaproteobacteria</taxon>
        <taxon>Oceanospirillales</taxon>
        <taxon>Oceanospirillaceae</taxon>
        <taxon>Marinomonas</taxon>
    </lineage>
</organism>
<dbReference type="InterPro" id="IPR029787">
    <property type="entry name" value="Nucleotide_cyclase"/>
</dbReference>
<dbReference type="Proteomes" id="UP000092544">
    <property type="component" value="Unassembled WGS sequence"/>
</dbReference>
<dbReference type="SUPFAM" id="SSF55073">
    <property type="entry name" value="Nucleotide cyclase"/>
    <property type="match status" value="1"/>
</dbReference>
<dbReference type="InterPro" id="IPR042240">
    <property type="entry name" value="CHASE_sf"/>
</dbReference>
<dbReference type="SUPFAM" id="SSF141868">
    <property type="entry name" value="EAL domain-like"/>
    <property type="match status" value="1"/>
</dbReference>
<dbReference type="CDD" id="cd01949">
    <property type="entry name" value="GGDEF"/>
    <property type="match status" value="1"/>
</dbReference>
<dbReference type="PROSITE" id="PS50839">
    <property type="entry name" value="CHASE"/>
    <property type="match status" value="1"/>
</dbReference>
<evidence type="ECO:0000259" key="9">
    <source>
        <dbReference type="PROSITE" id="PS50887"/>
    </source>
</evidence>
<dbReference type="OrthoDB" id="1316910at2"/>
<keyword evidence="5 6" id="KW-0472">Membrane</keyword>
<dbReference type="PROSITE" id="PS50883">
    <property type="entry name" value="EAL"/>
    <property type="match status" value="1"/>
</dbReference>
<dbReference type="PANTHER" id="PTHR33121">
    <property type="entry name" value="CYCLIC DI-GMP PHOSPHODIESTERASE PDEF"/>
    <property type="match status" value="1"/>
</dbReference>
<dbReference type="Gene3D" id="3.20.20.450">
    <property type="entry name" value="EAL domain"/>
    <property type="match status" value="1"/>
</dbReference>
<dbReference type="InterPro" id="IPR050706">
    <property type="entry name" value="Cyclic-di-GMP_PDE-like"/>
</dbReference>